<dbReference type="EMBL" id="BOQE01000001">
    <property type="protein sequence ID" value="GIM48303.1"/>
    <property type="molecule type" value="Genomic_DNA"/>
</dbReference>
<dbReference type="InterPro" id="IPR036264">
    <property type="entry name" value="Bact_exopeptidase_dim_dom"/>
</dbReference>
<evidence type="ECO:0000256" key="2">
    <source>
        <dbReference type="ARBA" id="ARBA00022670"/>
    </source>
</evidence>
<comment type="caution">
    <text evidence="10">The sequence shown here is derived from an EMBL/GenBank/DDBJ whole genome shotgun (WGS) entry which is preliminary data.</text>
</comment>
<evidence type="ECO:0000256" key="5">
    <source>
        <dbReference type="ARBA" id="ARBA00022833"/>
    </source>
</evidence>
<dbReference type="GO" id="GO:0004177">
    <property type="term" value="F:aminopeptidase activity"/>
    <property type="evidence" value="ECO:0007669"/>
    <property type="project" value="UniProtKB-UniRule"/>
</dbReference>
<dbReference type="SUPFAM" id="SSF55031">
    <property type="entry name" value="Bacterial exopeptidase dimerisation domain"/>
    <property type="match status" value="1"/>
</dbReference>
<dbReference type="Proteomes" id="UP001057291">
    <property type="component" value="Unassembled WGS sequence"/>
</dbReference>
<evidence type="ECO:0000256" key="4">
    <source>
        <dbReference type="ARBA" id="ARBA00022801"/>
    </source>
</evidence>
<evidence type="ECO:0000313" key="11">
    <source>
        <dbReference type="Proteomes" id="UP001057291"/>
    </source>
</evidence>
<protein>
    <recommendedName>
        <fullName evidence="9">Peptidase M20 dimerisation domain-containing protein</fullName>
    </recommendedName>
</protein>
<comment type="similarity">
    <text evidence="7">Belongs to the peptidase M42 family.</text>
</comment>
<dbReference type="PROSITE" id="PS00759">
    <property type="entry name" value="ARGE_DAPE_CPG2_2"/>
    <property type="match status" value="1"/>
</dbReference>
<dbReference type="Gene3D" id="3.30.70.360">
    <property type="match status" value="1"/>
</dbReference>
<dbReference type="InterPro" id="IPR001261">
    <property type="entry name" value="ArgE/DapE_CS"/>
</dbReference>
<dbReference type="InterPro" id="IPR008007">
    <property type="entry name" value="Peptidase_M42"/>
</dbReference>
<gene>
    <name evidence="10" type="ORF">DNHGIG_38520</name>
</gene>
<dbReference type="Gene3D" id="3.40.630.10">
    <property type="entry name" value="Zn peptidases"/>
    <property type="match status" value="1"/>
</dbReference>
<dbReference type="PIRSF" id="PIRSF001123">
    <property type="entry name" value="PepA_GA"/>
    <property type="match status" value="1"/>
</dbReference>
<keyword evidence="2" id="KW-0645">Protease</keyword>
<sequence length="373" mass="40268">MTISINRERLINDFVQLVQIDSLSRQERKMADALIERLTPYGIEIHEDRAGEKVGGNAGNLICRLPGDPSKPTILFTCHMDTVTPGEGIRPQILEDRITSDGTTILGADDKAGVAGILEMVRVLHEQNLPHGPIVLLFTIGEESGLLGSRALDVELVKDVKFGFAFDSNGPIGKIVTKAPAQNKLEVVVHGRTAHAGVNPEAGISAIQVAAHAIAMMKLGRIDEETTANIGIIKGGTATNIVTDRVEILAEARSIDMAKLENQTAHMRECFEIAAKKFETTVDVKVTNMYPNISYEESDEVVQIAMRAARSIGFEPETMASGGGSDANVLNGKGIPTVNIAIGYENIHTVKEFIRIQDLIDAARFLVAITQAV</sequence>
<dbReference type="InterPro" id="IPR002933">
    <property type="entry name" value="Peptidase_M20"/>
</dbReference>
<dbReference type="PANTHER" id="PTHR42994:SF2">
    <property type="entry name" value="PEPTIDASE"/>
    <property type="match status" value="1"/>
</dbReference>
<keyword evidence="11" id="KW-1185">Reference proteome</keyword>
<dbReference type="GO" id="GO:0008237">
    <property type="term" value="F:metallopeptidase activity"/>
    <property type="evidence" value="ECO:0007669"/>
    <property type="project" value="UniProtKB-KW"/>
</dbReference>
<evidence type="ECO:0000256" key="6">
    <source>
        <dbReference type="ARBA" id="ARBA00023049"/>
    </source>
</evidence>
<accession>A0AAV4LKJ5</accession>
<dbReference type="Pfam" id="PF07687">
    <property type="entry name" value="M20_dimer"/>
    <property type="match status" value="1"/>
</dbReference>
<dbReference type="GO" id="GO:0006508">
    <property type="term" value="P:proteolysis"/>
    <property type="evidence" value="ECO:0007669"/>
    <property type="project" value="UniProtKB-KW"/>
</dbReference>
<proteinExistence type="inferred from homology"/>
<evidence type="ECO:0000256" key="3">
    <source>
        <dbReference type="ARBA" id="ARBA00022723"/>
    </source>
</evidence>
<evidence type="ECO:0000259" key="9">
    <source>
        <dbReference type="Pfam" id="PF07687"/>
    </source>
</evidence>
<keyword evidence="4" id="KW-0378">Hydrolase</keyword>
<feature type="binding site" evidence="8">
    <location>
        <position position="348"/>
    </location>
    <ligand>
        <name>Zn(2+)</name>
        <dbReference type="ChEBI" id="CHEBI:29105"/>
        <label>2</label>
    </ligand>
</feature>
<evidence type="ECO:0000313" key="10">
    <source>
        <dbReference type="EMBL" id="GIM48303.1"/>
    </source>
</evidence>
<dbReference type="Pfam" id="PF01546">
    <property type="entry name" value="Peptidase_M20"/>
    <property type="match status" value="1"/>
</dbReference>
<keyword evidence="6" id="KW-0482">Metalloprotease</keyword>
<evidence type="ECO:0000256" key="7">
    <source>
        <dbReference type="PIRNR" id="PIRNR001123"/>
    </source>
</evidence>
<dbReference type="InterPro" id="IPR011650">
    <property type="entry name" value="Peptidase_M20_dimer"/>
</dbReference>
<feature type="domain" description="Peptidase M20 dimerisation" evidence="9">
    <location>
        <begin position="185"/>
        <end position="276"/>
    </location>
</feature>
<keyword evidence="5" id="KW-0862">Zinc</keyword>
<name>A0AAV4LKJ5_9BACL</name>
<evidence type="ECO:0000256" key="8">
    <source>
        <dbReference type="PIRSR" id="PIRSR001123-2"/>
    </source>
</evidence>
<dbReference type="SUPFAM" id="SSF53187">
    <property type="entry name" value="Zn-dependent exopeptidases"/>
    <property type="match status" value="1"/>
</dbReference>
<dbReference type="PANTHER" id="PTHR42994">
    <property type="entry name" value="PEPTIDASE T"/>
    <property type="match status" value="1"/>
</dbReference>
<comment type="cofactor">
    <cofactor evidence="8">
        <name>a divalent metal cation</name>
        <dbReference type="ChEBI" id="CHEBI:60240"/>
    </cofactor>
    <text evidence="8">Binds 2 divalent metal cations per subunit.</text>
</comment>
<evidence type="ECO:0000256" key="1">
    <source>
        <dbReference type="ARBA" id="ARBA00001947"/>
    </source>
</evidence>
<dbReference type="InterPro" id="IPR010162">
    <property type="entry name" value="PepT-like"/>
</dbReference>
<reference evidence="10" key="1">
    <citation type="journal article" date="2023" name="Int. J. Syst. Evol. Microbiol.">
        <title>Collibacillus ludicampi gen. nov., sp. nov., a new soil bacterium of the family Alicyclobacillaceae.</title>
        <authorList>
            <person name="Jojima T."/>
            <person name="Ioku Y."/>
            <person name="Fukuta Y."/>
            <person name="Shirasaka N."/>
            <person name="Matsumura Y."/>
            <person name="Mori M."/>
        </authorList>
    </citation>
    <scope>NUCLEOTIDE SEQUENCE</scope>
    <source>
        <strain evidence="10">TP075</strain>
    </source>
</reference>
<keyword evidence="3 8" id="KW-0479">Metal-binding</keyword>
<dbReference type="RefSeq" id="WP_282201191.1">
    <property type="nucleotide sequence ID" value="NZ_BOQE01000001.1"/>
</dbReference>
<organism evidence="10 11">
    <name type="scientific">Collibacillus ludicampi</name>
    <dbReference type="NCBI Taxonomy" id="2771369"/>
    <lineage>
        <taxon>Bacteria</taxon>
        <taxon>Bacillati</taxon>
        <taxon>Bacillota</taxon>
        <taxon>Bacilli</taxon>
        <taxon>Bacillales</taxon>
        <taxon>Alicyclobacillaceae</taxon>
        <taxon>Collibacillus</taxon>
    </lineage>
</organism>
<dbReference type="NCBIfam" id="TIGR01883">
    <property type="entry name" value="PepT-like"/>
    <property type="match status" value="1"/>
</dbReference>
<comment type="cofactor">
    <cofactor evidence="1">
        <name>Zn(2+)</name>
        <dbReference type="ChEBI" id="CHEBI:29105"/>
    </cofactor>
</comment>
<dbReference type="GO" id="GO:0046872">
    <property type="term" value="F:metal ion binding"/>
    <property type="evidence" value="ECO:0007669"/>
    <property type="project" value="UniProtKB-UniRule"/>
</dbReference>
<dbReference type="AlphaFoldDB" id="A0AAV4LKJ5"/>